<proteinExistence type="predicted"/>
<keyword evidence="3" id="KW-1185">Reference proteome</keyword>
<dbReference type="Proteomes" id="UP000092993">
    <property type="component" value="Unassembled WGS sequence"/>
</dbReference>
<gene>
    <name evidence="2" type="ORF">A0H81_13448</name>
</gene>
<reference evidence="2 3" key="1">
    <citation type="submission" date="2016-03" db="EMBL/GenBank/DDBJ databases">
        <title>Whole genome sequencing of Grifola frondosa 9006-11.</title>
        <authorList>
            <person name="Min B."/>
            <person name="Park H."/>
            <person name="Kim J.-G."/>
            <person name="Cho H."/>
            <person name="Oh Y.-L."/>
            <person name="Kong W.-S."/>
            <person name="Choi I.-G."/>
        </authorList>
    </citation>
    <scope>NUCLEOTIDE SEQUENCE [LARGE SCALE GENOMIC DNA]</scope>
    <source>
        <strain evidence="2 3">9006-11</strain>
    </source>
</reference>
<evidence type="ECO:0000313" key="3">
    <source>
        <dbReference type="Proteomes" id="UP000092993"/>
    </source>
</evidence>
<feature type="chain" id="PRO_5008888699" evidence="1">
    <location>
        <begin position="28"/>
        <end position="68"/>
    </location>
</feature>
<keyword evidence="1" id="KW-0732">Signal</keyword>
<dbReference type="EMBL" id="LUGG01000029">
    <property type="protein sequence ID" value="OBZ66523.1"/>
    <property type="molecule type" value="Genomic_DNA"/>
</dbReference>
<evidence type="ECO:0000256" key="1">
    <source>
        <dbReference type="SAM" id="SignalP"/>
    </source>
</evidence>
<comment type="caution">
    <text evidence="2">The sequence shown here is derived from an EMBL/GenBank/DDBJ whole genome shotgun (WGS) entry which is preliminary data.</text>
</comment>
<protein>
    <submittedName>
        <fullName evidence="2">Uncharacterized protein</fullName>
    </submittedName>
</protein>
<sequence length="68" mass="7905">MFTSFPSALLHLADLLQMLLHADYVAGQLTGLDLVLGQQHVRWVREFYHQYHEVVLRDAQALREVRTS</sequence>
<name>A0A1C7LP53_GRIFR</name>
<feature type="signal peptide" evidence="1">
    <location>
        <begin position="1"/>
        <end position="27"/>
    </location>
</feature>
<accession>A0A1C7LP53</accession>
<organism evidence="2 3">
    <name type="scientific">Grifola frondosa</name>
    <name type="common">Maitake</name>
    <name type="synonym">Polyporus frondosus</name>
    <dbReference type="NCBI Taxonomy" id="5627"/>
    <lineage>
        <taxon>Eukaryota</taxon>
        <taxon>Fungi</taxon>
        <taxon>Dikarya</taxon>
        <taxon>Basidiomycota</taxon>
        <taxon>Agaricomycotina</taxon>
        <taxon>Agaricomycetes</taxon>
        <taxon>Polyporales</taxon>
        <taxon>Grifolaceae</taxon>
        <taxon>Grifola</taxon>
    </lineage>
</organism>
<dbReference type="AlphaFoldDB" id="A0A1C7LP53"/>
<evidence type="ECO:0000313" key="2">
    <source>
        <dbReference type="EMBL" id="OBZ66523.1"/>
    </source>
</evidence>